<keyword evidence="3" id="KW-1185">Reference proteome</keyword>
<dbReference type="OrthoDB" id="2427704at2"/>
<protein>
    <submittedName>
        <fullName evidence="2">Group-specific protein</fullName>
    </submittedName>
</protein>
<comment type="caution">
    <text evidence="2">The sequence shown here is derived from an EMBL/GenBank/DDBJ whole genome shotgun (WGS) entry which is preliminary data.</text>
</comment>
<dbReference type="Gene3D" id="4.10.810.10">
    <property type="entry name" value="Virus Scaffolding Protein, Chain A"/>
    <property type="match status" value="1"/>
</dbReference>
<dbReference type="RefSeq" id="WP_046523320.1">
    <property type="nucleotide sequence ID" value="NZ_LAYY01000007.1"/>
</dbReference>
<evidence type="ECO:0000313" key="2">
    <source>
        <dbReference type="EMBL" id="KKK38628.1"/>
    </source>
</evidence>
<proteinExistence type="predicted"/>
<dbReference type="Proteomes" id="UP000034166">
    <property type="component" value="Unassembled WGS sequence"/>
</dbReference>
<evidence type="ECO:0000313" key="3">
    <source>
        <dbReference type="Proteomes" id="UP000034166"/>
    </source>
</evidence>
<dbReference type="PATRIC" id="fig|1408103.3.peg.1927"/>
<dbReference type="InterPro" id="IPR027393">
    <property type="entry name" value="Virus_scaffolding_prot_C"/>
</dbReference>
<name>A0A0M2SWT2_9BACI</name>
<dbReference type="SMART" id="SM00914">
    <property type="entry name" value="IDEAL"/>
    <property type="match status" value="1"/>
</dbReference>
<dbReference type="AlphaFoldDB" id="A0A0M2SWT2"/>
<evidence type="ECO:0000259" key="1">
    <source>
        <dbReference type="SMART" id="SM00914"/>
    </source>
</evidence>
<reference evidence="2 3" key="1">
    <citation type="submission" date="2015-04" db="EMBL/GenBank/DDBJ databases">
        <title>Taxonomic description and genome sequence of Bacillus campisalis sp. nov., a novel member of the genus Bacillus isolated from solar saltern.</title>
        <authorList>
            <person name="Mathan Kumar R."/>
            <person name="Kaur G."/>
            <person name="Kumar A."/>
            <person name="Singh N.K."/>
            <person name="Kaur N."/>
            <person name="Kumar N."/>
            <person name="Mayilraj S."/>
        </authorList>
    </citation>
    <scope>NUCLEOTIDE SEQUENCE [LARGE SCALE GENOMIC DNA]</scope>
    <source>
        <strain evidence="2 3">SA2-6</strain>
    </source>
</reference>
<dbReference type="EMBL" id="LAYY01000007">
    <property type="protein sequence ID" value="KKK38628.1"/>
    <property type="molecule type" value="Genomic_DNA"/>
</dbReference>
<accession>A0A0M2SWT2</accession>
<gene>
    <name evidence="2" type="ORF">WQ57_08545</name>
</gene>
<dbReference type="InterPro" id="IPR014957">
    <property type="entry name" value="IDEAL_dom"/>
</dbReference>
<sequence length="111" mass="12596">MFNHNPFLKIGDWVKGESRDGQLIIGYIENLNHIEDLVSIKIVTSDKEETIGKTVQMLTHQVKSLPAATVNNKEQIRALIDLALSTGDEEWFLELTAKLKSMEQLVKEAIY</sequence>
<organism evidence="2 3">
    <name type="scientific">Mesobacillus campisalis</name>
    <dbReference type="NCBI Taxonomy" id="1408103"/>
    <lineage>
        <taxon>Bacteria</taxon>
        <taxon>Bacillati</taxon>
        <taxon>Bacillota</taxon>
        <taxon>Bacilli</taxon>
        <taxon>Bacillales</taxon>
        <taxon>Bacillaceae</taxon>
        <taxon>Mesobacillus</taxon>
    </lineage>
</organism>
<dbReference type="Pfam" id="PF08858">
    <property type="entry name" value="IDEAL"/>
    <property type="match status" value="1"/>
</dbReference>
<feature type="domain" description="IDEAL" evidence="1">
    <location>
        <begin position="64"/>
        <end position="99"/>
    </location>
</feature>